<reference evidence="1 2" key="1">
    <citation type="submission" date="2017-06" db="EMBL/GenBank/DDBJ databases">
        <title>Draft genome sequence of anaerobic fermentative bacterium Anaeromicrobium sediminis DY2726D isolated from West Pacific Ocean sediments.</title>
        <authorList>
            <person name="Zeng X."/>
        </authorList>
    </citation>
    <scope>NUCLEOTIDE SEQUENCE [LARGE SCALE GENOMIC DNA]</scope>
    <source>
        <strain evidence="1 2">DY2726D</strain>
    </source>
</reference>
<accession>A0A267MNL6</accession>
<keyword evidence="2" id="KW-1185">Reference proteome</keyword>
<organism evidence="1 2">
    <name type="scientific">Anaeromicrobium sediminis</name>
    <dbReference type="NCBI Taxonomy" id="1478221"/>
    <lineage>
        <taxon>Bacteria</taxon>
        <taxon>Bacillati</taxon>
        <taxon>Bacillota</taxon>
        <taxon>Clostridia</taxon>
        <taxon>Peptostreptococcales</taxon>
        <taxon>Thermotaleaceae</taxon>
        <taxon>Anaeromicrobium</taxon>
    </lineage>
</organism>
<dbReference type="RefSeq" id="WP_095131765.1">
    <property type="nucleotide sequence ID" value="NZ_NIBG01000003.1"/>
</dbReference>
<protein>
    <submittedName>
        <fullName evidence="1">Uncharacterized protein</fullName>
    </submittedName>
</protein>
<comment type="caution">
    <text evidence="1">The sequence shown here is derived from an EMBL/GenBank/DDBJ whole genome shotgun (WGS) entry which is preliminary data.</text>
</comment>
<sequence>MKKDTNCYKNEYLQFSIRKPDDWLFVPQKWASNFKQKSIENTPEFRAILEKSVVPFVYFYKHHENTDYPYPTVQCGCRLMNYPSDYTREKHMNLLINGLDQIFNKHEILEASPNYIISGKPSIYIKMKFQINNAYNEPIDCLSRSIQVVNNSITYTIGLTGSLKGEYQCEDEFTEIIQSIKIGSKLK</sequence>
<dbReference type="OrthoDB" id="9849699at2"/>
<evidence type="ECO:0000313" key="1">
    <source>
        <dbReference type="EMBL" id="PAB60340.1"/>
    </source>
</evidence>
<evidence type="ECO:0000313" key="2">
    <source>
        <dbReference type="Proteomes" id="UP000216024"/>
    </source>
</evidence>
<gene>
    <name evidence="1" type="ORF">CCE28_05445</name>
</gene>
<name>A0A267MNL6_9FIRM</name>
<dbReference type="EMBL" id="NIBG01000003">
    <property type="protein sequence ID" value="PAB60340.1"/>
    <property type="molecule type" value="Genomic_DNA"/>
</dbReference>
<proteinExistence type="predicted"/>
<dbReference type="Proteomes" id="UP000216024">
    <property type="component" value="Unassembled WGS sequence"/>
</dbReference>
<dbReference type="AlphaFoldDB" id="A0A267MNL6"/>